<feature type="chain" id="PRO_5035182429" evidence="1">
    <location>
        <begin position="21"/>
        <end position="71"/>
    </location>
</feature>
<dbReference type="EMBL" id="CAJVCH010569795">
    <property type="protein sequence ID" value="CAG7833312.1"/>
    <property type="molecule type" value="Genomic_DNA"/>
</dbReference>
<dbReference type="Proteomes" id="UP000708208">
    <property type="component" value="Unassembled WGS sequence"/>
</dbReference>
<dbReference type="AlphaFoldDB" id="A0A8J2LD27"/>
<keyword evidence="1" id="KW-0732">Signal</keyword>
<keyword evidence="3" id="KW-1185">Reference proteome</keyword>
<name>A0A8J2LD27_9HEXA</name>
<protein>
    <submittedName>
        <fullName evidence="2">Uncharacterized protein</fullName>
    </submittedName>
</protein>
<comment type="caution">
    <text evidence="2">The sequence shown here is derived from an EMBL/GenBank/DDBJ whole genome shotgun (WGS) entry which is preliminary data.</text>
</comment>
<sequence>MIRFTLLGLVLMTAPFLLQCLSSITKFEGIKIGISTTTIDSPNSVFSEVVSEGSFEAIPPPIPSRCWPDCR</sequence>
<reference evidence="2" key="1">
    <citation type="submission" date="2021-06" db="EMBL/GenBank/DDBJ databases">
        <authorList>
            <person name="Hodson N. C."/>
            <person name="Mongue J. A."/>
            <person name="Jaron S. K."/>
        </authorList>
    </citation>
    <scope>NUCLEOTIDE SEQUENCE</scope>
</reference>
<evidence type="ECO:0000313" key="2">
    <source>
        <dbReference type="EMBL" id="CAG7833312.1"/>
    </source>
</evidence>
<proteinExistence type="predicted"/>
<accession>A0A8J2LD27</accession>
<organism evidence="2 3">
    <name type="scientific">Allacma fusca</name>
    <dbReference type="NCBI Taxonomy" id="39272"/>
    <lineage>
        <taxon>Eukaryota</taxon>
        <taxon>Metazoa</taxon>
        <taxon>Ecdysozoa</taxon>
        <taxon>Arthropoda</taxon>
        <taxon>Hexapoda</taxon>
        <taxon>Collembola</taxon>
        <taxon>Symphypleona</taxon>
        <taxon>Sminthuridae</taxon>
        <taxon>Allacma</taxon>
    </lineage>
</organism>
<evidence type="ECO:0000256" key="1">
    <source>
        <dbReference type="SAM" id="SignalP"/>
    </source>
</evidence>
<gene>
    <name evidence="2" type="ORF">AFUS01_LOCUS42951</name>
</gene>
<feature type="signal peptide" evidence="1">
    <location>
        <begin position="1"/>
        <end position="20"/>
    </location>
</feature>
<evidence type="ECO:0000313" key="3">
    <source>
        <dbReference type="Proteomes" id="UP000708208"/>
    </source>
</evidence>